<dbReference type="InterPro" id="IPR046341">
    <property type="entry name" value="SET_dom_sf"/>
</dbReference>
<feature type="signal peptide" evidence="1">
    <location>
        <begin position="1"/>
        <end position="21"/>
    </location>
</feature>
<name>A0A7S2NZ22_9STRA</name>
<dbReference type="PANTHER" id="PTHR13271:SF137">
    <property type="entry name" value="SET DOMAIN-CONTAINING PROTEIN"/>
    <property type="match status" value="1"/>
</dbReference>
<dbReference type="InterPro" id="IPR050600">
    <property type="entry name" value="SETD3_SETD6_MTase"/>
</dbReference>
<reference evidence="2" key="1">
    <citation type="submission" date="2021-01" db="EMBL/GenBank/DDBJ databases">
        <authorList>
            <person name="Corre E."/>
            <person name="Pelletier E."/>
            <person name="Niang G."/>
            <person name="Scheremetjew M."/>
            <person name="Finn R."/>
            <person name="Kale V."/>
            <person name="Holt S."/>
            <person name="Cochrane G."/>
            <person name="Meng A."/>
            <person name="Brown T."/>
            <person name="Cohen L."/>
        </authorList>
    </citation>
    <scope>NUCLEOTIDE SEQUENCE</scope>
    <source>
        <strain evidence="2">B650</strain>
    </source>
</reference>
<dbReference type="AlphaFoldDB" id="A0A7S2NZ22"/>
<accession>A0A7S2NZ22</accession>
<dbReference type="EMBL" id="HBGY01010511">
    <property type="protein sequence ID" value="CAD9568926.1"/>
    <property type="molecule type" value="Transcribed_RNA"/>
</dbReference>
<proteinExistence type="predicted"/>
<sequence>MNYRITSAFLLSVSAPTTVSAFLPTSKKYSTTTVVVSSNNNAKKLVPFISSTTSIAAVVDIREEAPRNMQPFDAWATQCGVQRCNGFQFTSNDGQDWSVMTSENLPSGTSVVGVPANMILSSQTAKQELEAMSNGGVQDAVKQLGMIGAAGSISEFYLMVKIMLELERGDQSPYFPWFDSLPRLFFSSVSMTDFCYECLPPLVFRLSREERTKFDNVFSVMKKVDVLSDNIKMNQDMVKWAFNVVHTRSMPSTVNSNDVKIVPMADYINHGTETEVDFSFDAQGNCIGSTTRDVQAGSPVRMSYGNPTNPSVFFAKYGFLDQTSPASFCKIMDTTKSAETENLGGKDFSKMLFYKNGAISEEVWDVVLYDKVLRNKPDVRQQFYNAHIQGDGATKQAIHDAFIMETSSRVKAHVDQFLEQIDALNNKTIGKDVSKHPRLPIIMEHNDFVRTTFEAVKGNLDPMVANLARERQLV</sequence>
<feature type="chain" id="PRO_5031319206" description="SET domain-containing protein" evidence="1">
    <location>
        <begin position="22"/>
        <end position="474"/>
    </location>
</feature>
<dbReference type="SUPFAM" id="SSF82199">
    <property type="entry name" value="SET domain"/>
    <property type="match status" value="1"/>
</dbReference>
<gene>
    <name evidence="2" type="ORF">LDAN0321_LOCUS6636</name>
</gene>
<keyword evidence="1" id="KW-0732">Signal</keyword>
<dbReference type="PANTHER" id="PTHR13271">
    <property type="entry name" value="UNCHARACTERIZED PUTATIVE METHYLTRANSFERASE"/>
    <property type="match status" value="1"/>
</dbReference>
<evidence type="ECO:0000313" key="2">
    <source>
        <dbReference type="EMBL" id="CAD9568926.1"/>
    </source>
</evidence>
<dbReference type="Gene3D" id="3.90.1410.10">
    <property type="entry name" value="set domain protein methyltransferase, domain 1"/>
    <property type="match status" value="1"/>
</dbReference>
<dbReference type="CDD" id="cd10527">
    <property type="entry name" value="SET_LSMT"/>
    <property type="match status" value="1"/>
</dbReference>
<evidence type="ECO:0000256" key="1">
    <source>
        <dbReference type="SAM" id="SignalP"/>
    </source>
</evidence>
<protein>
    <recommendedName>
        <fullName evidence="3">SET domain-containing protein</fullName>
    </recommendedName>
</protein>
<organism evidence="2">
    <name type="scientific">Leptocylindrus danicus</name>
    <dbReference type="NCBI Taxonomy" id="163516"/>
    <lineage>
        <taxon>Eukaryota</taxon>
        <taxon>Sar</taxon>
        <taxon>Stramenopiles</taxon>
        <taxon>Ochrophyta</taxon>
        <taxon>Bacillariophyta</taxon>
        <taxon>Coscinodiscophyceae</taxon>
        <taxon>Chaetocerotophycidae</taxon>
        <taxon>Leptocylindrales</taxon>
        <taxon>Leptocylindraceae</taxon>
        <taxon>Leptocylindrus</taxon>
    </lineage>
</organism>
<evidence type="ECO:0008006" key="3">
    <source>
        <dbReference type="Google" id="ProtNLM"/>
    </source>
</evidence>
<dbReference type="GO" id="GO:0016279">
    <property type="term" value="F:protein-lysine N-methyltransferase activity"/>
    <property type="evidence" value="ECO:0007669"/>
    <property type="project" value="TreeGrafter"/>
</dbReference>